<organism evidence="2 3">
    <name type="scientific">Blepharisma stoltei</name>
    <dbReference type="NCBI Taxonomy" id="1481888"/>
    <lineage>
        <taxon>Eukaryota</taxon>
        <taxon>Sar</taxon>
        <taxon>Alveolata</taxon>
        <taxon>Ciliophora</taxon>
        <taxon>Postciliodesmatophora</taxon>
        <taxon>Heterotrichea</taxon>
        <taxon>Heterotrichida</taxon>
        <taxon>Blepharismidae</taxon>
        <taxon>Blepharisma</taxon>
    </lineage>
</organism>
<evidence type="ECO:0008006" key="4">
    <source>
        <dbReference type="Google" id="ProtNLM"/>
    </source>
</evidence>
<comment type="caution">
    <text evidence="2">The sequence shown here is derived from an EMBL/GenBank/DDBJ whole genome shotgun (WGS) entry which is preliminary data.</text>
</comment>
<accession>A0AAU9J5V5</accession>
<feature type="region of interest" description="Disordered" evidence="1">
    <location>
        <begin position="140"/>
        <end position="167"/>
    </location>
</feature>
<dbReference type="AlphaFoldDB" id="A0AAU9J5V5"/>
<proteinExistence type="predicted"/>
<feature type="compositionally biased region" description="Low complexity" evidence="1">
    <location>
        <begin position="144"/>
        <end position="155"/>
    </location>
</feature>
<sequence>MKTSRKSLGKGNTQKERTDIQKSSELSALILKGDAYWRRIPDHYTDIITNHQIVTIFYFGLEEDCKSSNPNESMVSSDDGRGVARLLEQVDKVNEFKGYVIVSLADPVNFIWGPLETRERKVINLNEYYSALVARSGAPSNPQINKMNNSKMSNSKIEEEEKENSMVEPIEEEWNEEYNEEELEDGVVETSFAGSKKNEENVSVQEIKPADEGKKAPPAEYLIGYPAWLKLSYATDSAELYDHESVILIKYKSLSLFLVFEDLRIAKDWGFGMKFLLKTMDINYRGINHMLSAEKKNIATELTNQAFFPANINSITDDYRILLDIYDPDKDGRIWRDLKYTFWSKNGIYDQYAIYNRFYENIDEIIAQIKEPIKDQHVIPTMIFNGFLDQIHIDEFNRECNNLYPAFVERTKYWRFTNEKDTTVFVSDFSQKFWDIRRGILKNYKKSDGERSQSLFDMIITSEQSWEDNENDLKKAFKILELQKHDLRLNLHKDAKNRGRKRGNRGGKWRSDKAKRKEQRKARDVEKKTNLVLRLMMFKESNPEILPDEFQKLSKSSSKSYRDNCTCKAF</sequence>
<reference evidence="2" key="1">
    <citation type="submission" date="2021-09" db="EMBL/GenBank/DDBJ databases">
        <authorList>
            <consortium name="AG Swart"/>
            <person name="Singh M."/>
            <person name="Singh A."/>
            <person name="Seah K."/>
            <person name="Emmerich C."/>
        </authorList>
    </citation>
    <scope>NUCLEOTIDE SEQUENCE</scope>
    <source>
        <strain evidence="2">ATCC30299</strain>
    </source>
</reference>
<evidence type="ECO:0000313" key="2">
    <source>
        <dbReference type="EMBL" id="CAG9319697.1"/>
    </source>
</evidence>
<evidence type="ECO:0000256" key="1">
    <source>
        <dbReference type="SAM" id="MobiDB-lite"/>
    </source>
</evidence>
<feature type="region of interest" description="Disordered" evidence="1">
    <location>
        <begin position="1"/>
        <end position="20"/>
    </location>
</feature>
<gene>
    <name evidence="2" type="ORF">BSTOLATCC_MIC24247</name>
</gene>
<protein>
    <recommendedName>
        <fullName evidence="4">EF-hand domain-containing protein</fullName>
    </recommendedName>
</protein>
<dbReference type="EMBL" id="CAJZBQ010000023">
    <property type="protein sequence ID" value="CAG9319697.1"/>
    <property type="molecule type" value="Genomic_DNA"/>
</dbReference>
<feature type="region of interest" description="Disordered" evidence="1">
    <location>
        <begin position="491"/>
        <end position="525"/>
    </location>
</feature>
<evidence type="ECO:0000313" key="3">
    <source>
        <dbReference type="Proteomes" id="UP001162131"/>
    </source>
</evidence>
<name>A0AAU9J5V5_9CILI</name>
<keyword evidence="3" id="KW-1185">Reference proteome</keyword>
<dbReference type="Proteomes" id="UP001162131">
    <property type="component" value="Unassembled WGS sequence"/>
</dbReference>
<feature type="compositionally biased region" description="Basic and acidic residues" evidence="1">
    <location>
        <begin position="156"/>
        <end position="165"/>
    </location>
</feature>
<feature type="compositionally biased region" description="Basic residues" evidence="1">
    <location>
        <begin position="498"/>
        <end position="520"/>
    </location>
</feature>